<evidence type="ECO:0000313" key="1">
    <source>
        <dbReference type="EMBL" id="SMC32603.1"/>
    </source>
</evidence>
<reference evidence="1 2" key="1">
    <citation type="submission" date="2017-04" db="EMBL/GenBank/DDBJ databases">
        <authorList>
            <person name="Afonso C.L."/>
            <person name="Miller P.J."/>
            <person name="Scott M.A."/>
            <person name="Spackman E."/>
            <person name="Goraichik I."/>
            <person name="Dimitrov K.M."/>
            <person name="Suarez D.L."/>
            <person name="Swayne D.E."/>
        </authorList>
    </citation>
    <scope>NUCLEOTIDE SEQUENCE [LARGE SCALE GENOMIC DNA]</scope>
    <source>
        <strain evidence="1 2">CGMCC 1.10972</strain>
    </source>
</reference>
<dbReference type="EMBL" id="FWXR01000001">
    <property type="protein sequence ID" value="SMC32603.1"/>
    <property type="molecule type" value="Genomic_DNA"/>
</dbReference>
<dbReference type="AlphaFoldDB" id="A0A1W1Y8X4"/>
<gene>
    <name evidence="1" type="ORF">SAMN06297251_10154</name>
</gene>
<name>A0A1W1Y8X4_9HYPH</name>
<keyword evidence="2" id="KW-1185">Reference proteome</keyword>
<protein>
    <submittedName>
        <fullName evidence="1">Uncharacterized protein</fullName>
    </submittedName>
</protein>
<accession>A0A1W1Y8X4</accession>
<dbReference type="Proteomes" id="UP000192656">
    <property type="component" value="Unassembled WGS sequence"/>
</dbReference>
<proteinExistence type="predicted"/>
<evidence type="ECO:0000313" key="2">
    <source>
        <dbReference type="Proteomes" id="UP000192656"/>
    </source>
</evidence>
<sequence>MTERVEASSQGESRRDRVWTDEHCLRLLPGDEVAITETVALRDDSARDALGRRVKAKGADGKPLTSKRHVHGIVEALMPTVQRNSSPPFFVYRGFTPKVSVRVLETRGEPPLAAGETLMFMQINSATATRRVRRLDGSGPADREAAWREAFVEVVDARHEALRSWKPLRDELSTAIAADGRFKGIREALEWLVPESARLDVEERYWRGRWAGSFMCGSAVPDEQEAAIIRAGIEALRNRPKEAA</sequence>
<organism evidence="1 2">
    <name type="scientific">Fulvimarina manganoxydans</name>
    <dbReference type="NCBI Taxonomy" id="937218"/>
    <lineage>
        <taxon>Bacteria</taxon>
        <taxon>Pseudomonadati</taxon>
        <taxon>Pseudomonadota</taxon>
        <taxon>Alphaproteobacteria</taxon>
        <taxon>Hyphomicrobiales</taxon>
        <taxon>Aurantimonadaceae</taxon>
        <taxon>Fulvimarina</taxon>
    </lineage>
</organism>
<dbReference type="RefSeq" id="WP_084407812.1">
    <property type="nucleotide sequence ID" value="NZ_FWXR01000001.1"/>
</dbReference>
<dbReference type="STRING" id="937218.SAMN06297251_10154"/>